<dbReference type="GO" id="GO:0016829">
    <property type="term" value="F:lyase activity"/>
    <property type="evidence" value="ECO:0007669"/>
    <property type="project" value="UniProtKB-KW"/>
</dbReference>
<dbReference type="AlphaFoldDB" id="A0A2Z6ZX16"/>
<evidence type="ECO:0000313" key="1">
    <source>
        <dbReference type="EMBL" id="KZV13729.1"/>
    </source>
</evidence>
<dbReference type="EMBL" id="KV027546">
    <property type="protein sequence ID" value="KZV13729.1"/>
    <property type="molecule type" value="Genomic_DNA"/>
</dbReference>
<name>A0A2Z6ZX16_9LAMI</name>
<dbReference type="Proteomes" id="UP000250235">
    <property type="component" value="Unassembled WGS sequence"/>
</dbReference>
<evidence type="ECO:0000313" key="2">
    <source>
        <dbReference type="Proteomes" id="UP000250235"/>
    </source>
</evidence>
<organism evidence="1 2">
    <name type="scientific">Dorcoceras hygrometricum</name>
    <dbReference type="NCBI Taxonomy" id="472368"/>
    <lineage>
        <taxon>Eukaryota</taxon>
        <taxon>Viridiplantae</taxon>
        <taxon>Streptophyta</taxon>
        <taxon>Embryophyta</taxon>
        <taxon>Tracheophyta</taxon>
        <taxon>Spermatophyta</taxon>
        <taxon>Magnoliopsida</taxon>
        <taxon>eudicotyledons</taxon>
        <taxon>Gunneridae</taxon>
        <taxon>Pentapetalae</taxon>
        <taxon>asterids</taxon>
        <taxon>lamiids</taxon>
        <taxon>Lamiales</taxon>
        <taxon>Gesneriaceae</taxon>
        <taxon>Didymocarpoideae</taxon>
        <taxon>Trichosporeae</taxon>
        <taxon>Loxocarpinae</taxon>
        <taxon>Dorcoceras</taxon>
    </lineage>
</organism>
<sequence length="127" mass="14537">MESAVMTSVVMSSQSAVGNQRMKRSARETTASWNQQRFALTLKIRQMLFALKPVVRYQQVACTSRRELQRYIQPVVEKSSRKMMYQSRASVLYISSRHGFPDARKAEVAKRCNQAQSIQSTKISAED</sequence>
<proteinExistence type="predicted"/>
<keyword evidence="2" id="KW-1185">Reference proteome</keyword>
<keyword evidence="1" id="KW-0456">Lyase</keyword>
<accession>A0A2Z6ZX16</accession>
<protein>
    <submittedName>
        <fullName evidence="1">Phycocyanobilin lyase alpha subunit</fullName>
    </submittedName>
</protein>
<gene>
    <name evidence="1" type="ORF">F511_45109</name>
</gene>
<reference evidence="1 2" key="1">
    <citation type="journal article" date="2015" name="Proc. Natl. Acad. Sci. U.S.A.">
        <title>The resurrection genome of Boea hygrometrica: A blueprint for survival of dehydration.</title>
        <authorList>
            <person name="Xiao L."/>
            <person name="Yang G."/>
            <person name="Zhang L."/>
            <person name="Yang X."/>
            <person name="Zhao S."/>
            <person name="Ji Z."/>
            <person name="Zhou Q."/>
            <person name="Hu M."/>
            <person name="Wang Y."/>
            <person name="Chen M."/>
            <person name="Xu Y."/>
            <person name="Jin H."/>
            <person name="Xiao X."/>
            <person name="Hu G."/>
            <person name="Bao F."/>
            <person name="Hu Y."/>
            <person name="Wan P."/>
            <person name="Li L."/>
            <person name="Deng X."/>
            <person name="Kuang T."/>
            <person name="Xiang C."/>
            <person name="Zhu J.K."/>
            <person name="Oliver M.J."/>
            <person name="He Y."/>
        </authorList>
    </citation>
    <scope>NUCLEOTIDE SEQUENCE [LARGE SCALE GENOMIC DNA]</scope>
    <source>
        <strain evidence="2">cv. XS01</strain>
    </source>
</reference>